<dbReference type="AlphaFoldDB" id="A0A084JF48"/>
<comment type="caution">
    <text evidence="2">The sequence shown here is derived from an EMBL/GenBank/DDBJ whole genome shotgun (WGS) entry which is preliminary data.</text>
</comment>
<gene>
    <name evidence="2" type="ORF">IO99_04765</name>
</gene>
<evidence type="ECO:0000313" key="2">
    <source>
        <dbReference type="EMBL" id="KEZ87582.1"/>
    </source>
</evidence>
<evidence type="ECO:0000256" key="1">
    <source>
        <dbReference type="SAM" id="Phobius"/>
    </source>
</evidence>
<keyword evidence="1" id="KW-1133">Transmembrane helix</keyword>
<keyword evidence="1" id="KW-0472">Membrane</keyword>
<reference evidence="2 3" key="1">
    <citation type="submission" date="2014-07" db="EMBL/GenBank/DDBJ databases">
        <title>Draft genome of Clostridium sulfidigenes 113A isolated from sediments associated with methane hydrate from Krishna Godavari basin.</title>
        <authorList>
            <person name="Honkalas V.S."/>
            <person name="Dabir A.P."/>
            <person name="Arora P."/>
            <person name="Dhakephalkar P.K."/>
        </authorList>
    </citation>
    <scope>NUCLEOTIDE SEQUENCE [LARGE SCALE GENOMIC DNA]</scope>
    <source>
        <strain evidence="2 3">113A</strain>
    </source>
</reference>
<accession>A0A084JF48</accession>
<dbReference type="Proteomes" id="UP000028542">
    <property type="component" value="Unassembled WGS sequence"/>
</dbReference>
<sequence>MRKSGKVINFDDDKVYIVTNNKEFVTLERNDKAPIKGNIYDGTVYVDRSNLIKVFIILISICALVLSCIYFIFFSPRANIILSLDSNIKIGINRNKIVKITDSSGSTLGLESLSSLKGNELNLGLNLLFDSALKEELIPKCDEYSPGSVYIYITKDNKREPLNFDNFKKYAEKYNYKVIINRNDNDLNID</sequence>
<organism evidence="2 3">
    <name type="scientific">Clostridium sulfidigenes</name>
    <dbReference type="NCBI Taxonomy" id="318464"/>
    <lineage>
        <taxon>Bacteria</taxon>
        <taxon>Bacillati</taxon>
        <taxon>Bacillota</taxon>
        <taxon>Clostridia</taxon>
        <taxon>Eubacteriales</taxon>
        <taxon>Clostridiaceae</taxon>
        <taxon>Clostridium</taxon>
    </lineage>
</organism>
<dbReference type="RefSeq" id="WP_035130829.1">
    <property type="nucleotide sequence ID" value="NZ_JPMD01000010.1"/>
</dbReference>
<keyword evidence="1" id="KW-0812">Transmembrane</keyword>
<feature type="transmembrane region" description="Helical" evidence="1">
    <location>
        <begin position="51"/>
        <end position="73"/>
    </location>
</feature>
<name>A0A084JF48_9CLOT</name>
<keyword evidence="3" id="KW-1185">Reference proteome</keyword>
<evidence type="ECO:0008006" key="4">
    <source>
        <dbReference type="Google" id="ProtNLM"/>
    </source>
</evidence>
<protein>
    <recommendedName>
        <fullName evidence="4">RsgI N-terminal anti-sigma domain-containing protein</fullName>
    </recommendedName>
</protein>
<evidence type="ECO:0000313" key="3">
    <source>
        <dbReference type="Proteomes" id="UP000028542"/>
    </source>
</evidence>
<dbReference type="EMBL" id="JPMD01000010">
    <property type="protein sequence ID" value="KEZ87582.1"/>
    <property type="molecule type" value="Genomic_DNA"/>
</dbReference>
<proteinExistence type="predicted"/>
<dbReference type="eggNOG" id="ENOG5030H4Y">
    <property type="taxonomic scope" value="Bacteria"/>
</dbReference>